<proteinExistence type="predicted"/>
<accession>A0A110BGP9</accession>
<name>A0A110BGP9_9CORY</name>
<dbReference type="EMBL" id="FAUH01000050">
    <property type="protein sequence ID" value="CUU67612.1"/>
    <property type="molecule type" value="Genomic_DNA"/>
</dbReference>
<gene>
    <name evidence="1" type="ORF">CVAR292_02979</name>
</gene>
<sequence>MPRRIGVNRRSSIARAEWDGVLDGEDPFGVALSVTFFNAANAAPRLQLYRDSDGHTRMALDTVLAGFGGFTAEQVTDWMPLATGLGEHLAELVEQTWPHAPRVAHPGTETAEGAVGEPVEPSALAGRLIDVVGVQAPTGQAIPVTPERLTALLFGPGNEDRVLEDGDGSRRVGFHWNGYNIDVTVVHDLLLVDTGVYIGELDRDGLESMATAVAAHNDNVTGTAAALVNLGSREEPDWVVRALVHRPAGAMADGQLELTVTSSAAMVSKTVADVWLFAIHSALIRSRSCPEWINERKM</sequence>
<dbReference type="Proteomes" id="UP000182498">
    <property type="component" value="Unassembled WGS sequence"/>
</dbReference>
<organism evidence="1 2">
    <name type="scientific">Corynebacterium variabile</name>
    <dbReference type="NCBI Taxonomy" id="1727"/>
    <lineage>
        <taxon>Bacteria</taxon>
        <taxon>Bacillati</taxon>
        <taxon>Actinomycetota</taxon>
        <taxon>Actinomycetes</taxon>
        <taxon>Mycobacteriales</taxon>
        <taxon>Corynebacteriaceae</taxon>
        <taxon>Corynebacterium</taxon>
    </lineage>
</organism>
<evidence type="ECO:0000313" key="1">
    <source>
        <dbReference type="EMBL" id="CUU67612.1"/>
    </source>
</evidence>
<reference evidence="2" key="1">
    <citation type="submission" date="2015-11" db="EMBL/GenBank/DDBJ databases">
        <authorList>
            <person name="Dugat-Bony E."/>
        </authorList>
    </citation>
    <scope>NUCLEOTIDE SEQUENCE [LARGE SCALE GENOMIC DNA]</scope>
    <source>
        <strain evidence="2">Mu292</strain>
    </source>
</reference>
<evidence type="ECO:0000313" key="2">
    <source>
        <dbReference type="Proteomes" id="UP000182498"/>
    </source>
</evidence>
<dbReference type="AlphaFoldDB" id="A0A110BGP9"/>
<keyword evidence="2" id="KW-1185">Reference proteome</keyword>
<protein>
    <submittedName>
        <fullName evidence="1">Uncharacterized protein</fullName>
    </submittedName>
</protein>